<feature type="signal peptide" evidence="1">
    <location>
        <begin position="1"/>
        <end position="22"/>
    </location>
</feature>
<reference evidence="4" key="1">
    <citation type="submission" date="2017-02" db="UniProtKB">
        <authorList>
            <consortium name="WormBaseParasite"/>
        </authorList>
    </citation>
    <scope>IDENTIFICATION</scope>
</reference>
<organism evidence="3 4">
    <name type="scientific">Strongyloides papillosus</name>
    <name type="common">Intestinal threadworm</name>
    <dbReference type="NCBI Taxonomy" id="174720"/>
    <lineage>
        <taxon>Eukaryota</taxon>
        <taxon>Metazoa</taxon>
        <taxon>Ecdysozoa</taxon>
        <taxon>Nematoda</taxon>
        <taxon>Chromadorea</taxon>
        <taxon>Rhabditida</taxon>
        <taxon>Tylenchina</taxon>
        <taxon>Panagrolaimomorpha</taxon>
        <taxon>Strongyloidoidea</taxon>
        <taxon>Strongyloididae</taxon>
        <taxon>Strongyloides</taxon>
    </lineage>
</organism>
<dbReference type="InterPro" id="IPR003582">
    <property type="entry name" value="ShKT_dom"/>
</dbReference>
<dbReference type="Proteomes" id="UP000046392">
    <property type="component" value="Unplaced"/>
</dbReference>
<evidence type="ECO:0000313" key="4">
    <source>
        <dbReference type="WBParaSite" id="SPAL_0000336000.1"/>
    </source>
</evidence>
<evidence type="ECO:0000259" key="2">
    <source>
        <dbReference type="Pfam" id="PF01549"/>
    </source>
</evidence>
<accession>A0A0N5BBF2</accession>
<feature type="domain" description="ShKT" evidence="2">
    <location>
        <begin position="167"/>
        <end position="194"/>
    </location>
</feature>
<dbReference type="Pfam" id="PF01549">
    <property type="entry name" value="ShK"/>
    <property type="match status" value="1"/>
</dbReference>
<protein>
    <submittedName>
        <fullName evidence="4">ShKT domain-containing protein</fullName>
    </submittedName>
</protein>
<evidence type="ECO:0000256" key="1">
    <source>
        <dbReference type="SAM" id="SignalP"/>
    </source>
</evidence>
<dbReference type="AlphaFoldDB" id="A0A0N5BBF2"/>
<name>A0A0N5BBF2_STREA</name>
<sequence>MYCSTLYCILLIYFLEVNFIKADDSKPCTKGGNECNIIQNAKCLKQVEKIFDNLKGDFCGLTCEKDKEKEQCGEDVKCEEMDDIENNKVFSCVKKVECINDAFCKAINPDKPECNLFTLKCFNPNPPTTTNSMTTTTTTTTSTTTTTRKIVTTPSIVDKISGGGPYSCEAHLKYCTDPIWFDLMRDMCPKTCGYTTGTGTGGTAGGEDVYLDL</sequence>
<feature type="chain" id="PRO_5005894037" evidence="1">
    <location>
        <begin position="23"/>
        <end position="213"/>
    </location>
</feature>
<keyword evidence="1" id="KW-0732">Signal</keyword>
<dbReference type="Gene3D" id="1.10.10.1870">
    <property type="entry name" value="ShTK domain-like"/>
    <property type="match status" value="1"/>
</dbReference>
<proteinExistence type="predicted"/>
<evidence type="ECO:0000313" key="3">
    <source>
        <dbReference type="Proteomes" id="UP000046392"/>
    </source>
</evidence>
<keyword evidence="3" id="KW-1185">Reference proteome</keyword>
<dbReference type="WBParaSite" id="SPAL_0000336000.1">
    <property type="protein sequence ID" value="SPAL_0000336000.1"/>
    <property type="gene ID" value="SPAL_0000336000"/>
</dbReference>